<accession>A0A0S3PXH4</accession>
<dbReference type="InterPro" id="IPR036714">
    <property type="entry name" value="SDH_sf"/>
</dbReference>
<dbReference type="InterPro" id="IPR005631">
    <property type="entry name" value="SDH"/>
</dbReference>
<evidence type="ECO:0000256" key="3">
    <source>
        <dbReference type="ARBA" id="ARBA00023186"/>
    </source>
</evidence>
<comment type="similarity">
    <text evidence="1">Belongs to the SdhE FAD assembly factor family.</text>
</comment>
<organism evidence="4 5">
    <name type="scientific">Variibacter gotjawalensis</name>
    <dbReference type="NCBI Taxonomy" id="1333996"/>
    <lineage>
        <taxon>Bacteria</taxon>
        <taxon>Pseudomonadati</taxon>
        <taxon>Pseudomonadota</taxon>
        <taxon>Alphaproteobacteria</taxon>
        <taxon>Hyphomicrobiales</taxon>
        <taxon>Nitrobacteraceae</taxon>
        <taxon>Variibacter</taxon>
    </lineage>
</organism>
<evidence type="ECO:0000256" key="1">
    <source>
        <dbReference type="ARBA" id="ARBA00008571"/>
    </source>
</evidence>
<gene>
    <name evidence="4" type="ORF">GJW-30_1_03189</name>
</gene>
<dbReference type="Proteomes" id="UP000236884">
    <property type="component" value="Chromosome"/>
</dbReference>
<protein>
    <recommendedName>
        <fullName evidence="2">FAD assembly factor SdhE</fullName>
    </recommendedName>
</protein>
<keyword evidence="5" id="KW-1185">Reference proteome</keyword>
<dbReference type="KEGG" id="vgo:GJW-30_1_03189"/>
<dbReference type="Pfam" id="PF03937">
    <property type="entry name" value="Sdh5"/>
    <property type="match status" value="1"/>
</dbReference>
<sequence>MDIVMGRFVDAEIARFSDDEMAELERLIDVPDPELYAWITGEQPVDAEFDTPLFRRWQAFHQAG</sequence>
<proteinExistence type="inferred from homology"/>
<dbReference type="AlphaFoldDB" id="A0A0S3PXH4"/>
<evidence type="ECO:0000256" key="2">
    <source>
        <dbReference type="ARBA" id="ARBA00019418"/>
    </source>
</evidence>
<dbReference type="Gene3D" id="1.10.150.250">
    <property type="entry name" value="Flavinator of succinate dehydrogenase"/>
    <property type="match status" value="1"/>
</dbReference>
<dbReference type="EMBL" id="AP014946">
    <property type="protein sequence ID" value="BAT60641.1"/>
    <property type="molecule type" value="Genomic_DNA"/>
</dbReference>
<reference evidence="4 5" key="1">
    <citation type="submission" date="2015-08" db="EMBL/GenBank/DDBJ databases">
        <title>Investigation of the bacterial diversity of lava forest soil.</title>
        <authorList>
            <person name="Lee J.S."/>
        </authorList>
    </citation>
    <scope>NUCLEOTIDE SEQUENCE [LARGE SCALE GENOMIC DNA]</scope>
    <source>
        <strain evidence="4 5">GJW-30</strain>
    </source>
</reference>
<keyword evidence="3" id="KW-0143">Chaperone</keyword>
<dbReference type="SUPFAM" id="SSF109910">
    <property type="entry name" value="YgfY-like"/>
    <property type="match status" value="1"/>
</dbReference>
<evidence type="ECO:0000313" key="5">
    <source>
        <dbReference type="Proteomes" id="UP000236884"/>
    </source>
</evidence>
<evidence type="ECO:0000313" key="4">
    <source>
        <dbReference type="EMBL" id="BAT60641.1"/>
    </source>
</evidence>
<name>A0A0S3PXH4_9BRAD</name>